<dbReference type="PANTHER" id="PTHR46407:SF3">
    <property type="entry name" value="OS02G0208700 PROTEIN"/>
    <property type="match status" value="1"/>
</dbReference>
<proteinExistence type="predicted"/>
<comment type="caution">
    <text evidence="1">The sequence shown here is derived from an EMBL/GenBank/DDBJ whole genome shotgun (WGS) entry which is preliminary data.</text>
</comment>
<dbReference type="SMART" id="SM00612">
    <property type="entry name" value="Kelch"/>
    <property type="match status" value="2"/>
</dbReference>
<dbReference type="Gramene" id="Manes.04G121600.1.v8.1">
    <property type="protein sequence ID" value="Manes.04G121600.1.v8.1.CDS.1"/>
    <property type="gene ID" value="Manes.04G121600.v8.1"/>
</dbReference>
<dbReference type="PANTHER" id="PTHR46407">
    <property type="entry name" value="OS02G0208700 PROTEIN"/>
    <property type="match status" value="1"/>
</dbReference>
<protein>
    <recommendedName>
        <fullName evidence="3">F-box domain-containing protein</fullName>
    </recommendedName>
</protein>
<dbReference type="Proteomes" id="UP000091857">
    <property type="component" value="Chromosome 4"/>
</dbReference>
<dbReference type="GO" id="GO:0080037">
    <property type="term" value="P:negative regulation of cytokinin-activated signaling pathway"/>
    <property type="evidence" value="ECO:0007669"/>
    <property type="project" value="InterPro"/>
</dbReference>
<sequence>MELIPGLPDDVARDCLIRVMHPQFSTVVSVCKAWKTELELPEFHRRRKLTCNTQKLVVMAQARVERKEDSKAMKYGVSPIYRFTVLEPDTGDWCELPPIPWFSDGLLMFCQVVSVGSDIVVLGGLDPATWEVSNSVSIFNFVSATWRRGSSMPGVRRSFFGCASDSDRTVFVVGGHDGDKNALRSGLAYDVKDDNWFPLPDMTRERDECKAAFLGGKLHVIGGYCTEMQGKFEKDAEVFDFATWKWDHLGDNFLESASCPRTCTICDDELYMCHGGDVLALKGTTWQAIARLPCDVSKIAYVAAWQGKLMVIGSGGFGQPHMAYVLNMQKYEWVKLETPEQYSGHVQSGCYLEI</sequence>
<gene>
    <name evidence="1" type="ORF">MANES_04G121600v8</name>
</gene>
<keyword evidence="2" id="KW-1185">Reference proteome</keyword>
<dbReference type="InterPro" id="IPR006652">
    <property type="entry name" value="Kelch_1"/>
</dbReference>
<reference evidence="2" key="1">
    <citation type="journal article" date="2016" name="Nat. Biotechnol.">
        <title>Sequencing wild and cultivated cassava and related species reveals extensive interspecific hybridization and genetic diversity.</title>
        <authorList>
            <person name="Bredeson J.V."/>
            <person name="Lyons J.B."/>
            <person name="Prochnik S.E."/>
            <person name="Wu G.A."/>
            <person name="Ha C.M."/>
            <person name="Edsinger-Gonzales E."/>
            <person name="Grimwood J."/>
            <person name="Schmutz J."/>
            <person name="Rabbi I.Y."/>
            <person name="Egesi C."/>
            <person name="Nauluvula P."/>
            <person name="Lebot V."/>
            <person name="Ndunguru J."/>
            <person name="Mkamilo G."/>
            <person name="Bart R.S."/>
            <person name="Setter T.L."/>
            <person name="Gleadow R.M."/>
            <person name="Kulakow P."/>
            <person name="Ferguson M.E."/>
            <person name="Rounsley S."/>
            <person name="Rokhsar D.S."/>
        </authorList>
    </citation>
    <scope>NUCLEOTIDE SEQUENCE [LARGE SCALE GENOMIC DNA]</scope>
    <source>
        <strain evidence="2">cv. AM560-2</strain>
    </source>
</reference>
<dbReference type="Gene3D" id="2.120.10.80">
    <property type="entry name" value="Kelch-type beta propeller"/>
    <property type="match status" value="1"/>
</dbReference>
<dbReference type="InterPro" id="IPR015915">
    <property type="entry name" value="Kelch-typ_b-propeller"/>
</dbReference>
<accession>A0A2C9W405</accession>
<dbReference type="Pfam" id="PF24681">
    <property type="entry name" value="Kelch_KLHDC2_KLHL20_DRC7"/>
    <property type="match status" value="1"/>
</dbReference>
<dbReference type="OrthoDB" id="191037at2759"/>
<evidence type="ECO:0000313" key="1">
    <source>
        <dbReference type="EMBL" id="OAY52912.1"/>
    </source>
</evidence>
<dbReference type="CDD" id="cd22152">
    <property type="entry name" value="F-box_AtAFR-like"/>
    <property type="match status" value="1"/>
</dbReference>
<evidence type="ECO:0000313" key="2">
    <source>
        <dbReference type="Proteomes" id="UP000091857"/>
    </source>
</evidence>
<dbReference type="SUPFAM" id="SSF117281">
    <property type="entry name" value="Kelch motif"/>
    <property type="match status" value="1"/>
</dbReference>
<dbReference type="EMBL" id="CM004390">
    <property type="protein sequence ID" value="OAY52912.1"/>
    <property type="molecule type" value="Genomic_DNA"/>
</dbReference>
<evidence type="ECO:0008006" key="3">
    <source>
        <dbReference type="Google" id="ProtNLM"/>
    </source>
</evidence>
<organism evidence="1 2">
    <name type="scientific">Manihot esculenta</name>
    <name type="common">Cassava</name>
    <name type="synonym">Jatropha manihot</name>
    <dbReference type="NCBI Taxonomy" id="3983"/>
    <lineage>
        <taxon>Eukaryota</taxon>
        <taxon>Viridiplantae</taxon>
        <taxon>Streptophyta</taxon>
        <taxon>Embryophyta</taxon>
        <taxon>Tracheophyta</taxon>
        <taxon>Spermatophyta</taxon>
        <taxon>Magnoliopsida</taxon>
        <taxon>eudicotyledons</taxon>
        <taxon>Gunneridae</taxon>
        <taxon>Pentapetalae</taxon>
        <taxon>rosids</taxon>
        <taxon>fabids</taxon>
        <taxon>Malpighiales</taxon>
        <taxon>Euphorbiaceae</taxon>
        <taxon>Crotonoideae</taxon>
        <taxon>Manihoteae</taxon>
        <taxon>Manihot</taxon>
    </lineage>
</organism>
<dbReference type="AlphaFoldDB" id="A0A2C9W405"/>
<dbReference type="InterPro" id="IPR044595">
    <property type="entry name" value="KMD1-4"/>
</dbReference>
<dbReference type="OMA" id="DVETWHW"/>
<name>A0A2C9W405_MANES</name>
<dbReference type="GO" id="GO:2000762">
    <property type="term" value="P:regulation of phenylpropanoid metabolic process"/>
    <property type="evidence" value="ECO:0007669"/>
    <property type="project" value="InterPro"/>
</dbReference>